<dbReference type="Pfam" id="PF01423">
    <property type="entry name" value="LSM"/>
    <property type="match status" value="1"/>
</dbReference>
<dbReference type="PANTHER" id="PTHR11021">
    <property type="entry name" value="SMALL NUCLEAR RIBONUCLEOPROTEIN F SNRNP-F"/>
    <property type="match status" value="1"/>
</dbReference>
<dbReference type="STRING" id="43151.W5JT70"/>
<keyword evidence="12" id="KW-0539">Nucleus</keyword>
<accession>W5JT70</accession>
<sequence>MWCTLKSLLACVLLLAIVQQPVYCAYNPYDYNLDLQKFEYFKYPPSRGNLRPVHDASVAEKAIAVVKYFHNLLAGHPIQERNYYIPFDPNRGRQMREAYQRQFGYRGENLIALVGNGYSPKALRYSRMSRKEALSQFINQIHGRPVVVKLNSGVDYRGVLACLDGYMNIALDQTEEYVNGQLKNKYGDAFIRGNNVLYISTQKRRV</sequence>
<evidence type="ECO:0000313" key="18">
    <source>
        <dbReference type="EMBL" id="ETN65924.1"/>
    </source>
</evidence>
<dbReference type="GO" id="GO:0005730">
    <property type="term" value="C:nucleolus"/>
    <property type="evidence" value="ECO:0007669"/>
    <property type="project" value="TreeGrafter"/>
</dbReference>
<dbReference type="GO" id="GO:0005688">
    <property type="term" value="C:U6 snRNP"/>
    <property type="evidence" value="ECO:0007669"/>
    <property type="project" value="TreeGrafter"/>
</dbReference>
<dbReference type="GO" id="GO:0120115">
    <property type="term" value="C:Lsm2-8 complex"/>
    <property type="evidence" value="ECO:0007669"/>
    <property type="project" value="UniProtKB-ARBA"/>
</dbReference>
<dbReference type="HOGENOM" id="CLU_1332917_0_0_1"/>
<reference evidence="18" key="3">
    <citation type="journal article" date="2013" name="Nucleic Acids Res.">
        <title>The genome of Anopheles darlingi, the main neotropical malaria vector.</title>
        <authorList>
            <person name="Marinotti O."/>
            <person name="Cerqueira G.C."/>
            <person name="de Almeida L.G."/>
            <person name="Ferro M.I."/>
            <person name="Loreto E.L."/>
            <person name="Zaha A."/>
            <person name="Teixeira S.M."/>
            <person name="Wespiser A.R."/>
            <person name="Almeida E Silva A."/>
            <person name="Schlindwein A.D."/>
            <person name="Pacheco A.C."/>
            <person name="Silva A.L."/>
            <person name="Graveley B.R."/>
            <person name="Walenz B.P."/>
            <person name="Lima Bde A."/>
            <person name="Ribeiro C.A."/>
            <person name="Nunes-Silva C.G."/>
            <person name="de Carvalho C.R."/>
            <person name="Soares C.M."/>
            <person name="de Menezes C.B."/>
            <person name="Matiolli C."/>
            <person name="Caffrey D."/>
            <person name="Araujo D.A."/>
            <person name="de Oliveira D.M."/>
            <person name="Golenbock D."/>
            <person name="Grisard E.C."/>
            <person name="Fantinatti-Garboggini F."/>
            <person name="de Carvalho F.M."/>
            <person name="Barcellos F.G."/>
            <person name="Prosdocimi F."/>
            <person name="May G."/>
            <person name="Azevedo Junior G.M."/>
            <person name="Guimaraes G.M."/>
            <person name="Goldman G.H."/>
            <person name="Padilha I.Q."/>
            <person name="Batista Jda S."/>
            <person name="Ferro J.A."/>
            <person name="Ribeiro J.M."/>
            <person name="Fietto J.L."/>
            <person name="Dabbas K.M."/>
            <person name="Cerdeira L."/>
            <person name="Agnez-Lima L.F."/>
            <person name="Brocchi M."/>
            <person name="de Carvalho M.O."/>
            <person name="Teixeira Mde M."/>
            <person name="Diniz Maia Mde M."/>
            <person name="Goldman M.H."/>
            <person name="Cruz Schneider M.P."/>
            <person name="Felipe M.S."/>
            <person name="Hungria M."/>
            <person name="Nicolas M.F."/>
            <person name="Pereira M."/>
            <person name="Montes M.A."/>
            <person name="Cantao M.E."/>
            <person name="Vincentz M."/>
            <person name="Rafael M.S."/>
            <person name="Silverman N."/>
            <person name="Stoco P.H."/>
            <person name="Souza R.C."/>
            <person name="Vicentini R."/>
            <person name="Gazzinelli R.T."/>
            <person name="Neves Rde O."/>
            <person name="Silva R."/>
            <person name="Astolfi-Filho S."/>
            <person name="Maciel T.E."/>
            <person name="Urmenyi T.P."/>
            <person name="Tadei W.P."/>
            <person name="Camargo E.P."/>
            <person name="de Vasconcelos A.T."/>
        </authorList>
    </citation>
    <scope>NUCLEOTIDE SEQUENCE</scope>
</reference>
<keyword evidence="9" id="KW-0747">Spliceosome</keyword>
<evidence type="ECO:0000256" key="16">
    <source>
        <dbReference type="SAM" id="SignalP"/>
    </source>
</evidence>
<keyword evidence="6" id="KW-0698">rRNA processing</keyword>
<dbReference type="InterPro" id="IPR016487">
    <property type="entry name" value="Lsm6/sSmF"/>
</dbReference>
<dbReference type="EnsemblMetazoa" id="ADAC002307-RA">
    <property type="protein sequence ID" value="ADAC002307-PA"/>
    <property type="gene ID" value="ADAC002307"/>
</dbReference>
<dbReference type="FunCoup" id="W5JT70">
    <property type="interactions" value="8"/>
</dbReference>
<feature type="signal peptide" evidence="16">
    <location>
        <begin position="1"/>
        <end position="24"/>
    </location>
</feature>
<keyword evidence="7" id="KW-0507">mRNA processing</keyword>
<comment type="subunit">
    <text evidence="15">Component of the precatalytic spliceosome (spliceosome B complex). Component of the U4/U6-U5 tri-snRNP complex, a building block of the precatalytic spliceosome (spliceosome B complex). The U4/U6-U5 tri-snRNP complex is composed of the U4, U6 and U5 snRNAs and at least PRPF3, PRPF4, PRPF6, PRPF8, PRPF31, SNRNP200, TXNL4A, SNRNP40, SNRPB, SNRPD1, SNRPD2, SNRPD3, SNRPE, SNRPF, SNRPG, DDX23, CD2BP2, PPIH, SNU13, EFTUD2, SART1 and USP39, plus LSM2, LSM3, LSM4, LSM5, LSM6, LSM7 and LSM8. LSM2, LSM3, LSM4, LSM5, LSM6, LSM7 and LSM8 form a heptameric, ring-shaped subcomplex (the LSM2-8 complex) that is part of the U4/U6-U5 tri-snRNP complex and the precatalytic spliceosome. Component of the heptameric LSM1-LSM7 complex, which consists of LSM1, LSM2, LSM3, LSM4, LSM5, LSM6 and LSM7.</text>
</comment>
<evidence type="ECO:0000256" key="3">
    <source>
        <dbReference type="ARBA" id="ARBA00007927"/>
    </source>
</evidence>
<dbReference type="InterPro" id="IPR010920">
    <property type="entry name" value="LSM_dom_sf"/>
</dbReference>
<dbReference type="eggNOG" id="KOG1783">
    <property type="taxonomic scope" value="Eukaryota"/>
</dbReference>
<dbReference type="InterPro" id="IPR001163">
    <property type="entry name" value="Sm_dom_euk/arc"/>
</dbReference>
<feature type="chain" id="PRO_5010155885" description="U6 snRNA-associated Sm-like protein LSm6" evidence="16">
    <location>
        <begin position="25"/>
        <end position="206"/>
    </location>
</feature>
<dbReference type="GO" id="GO:0000932">
    <property type="term" value="C:P-body"/>
    <property type="evidence" value="ECO:0007669"/>
    <property type="project" value="TreeGrafter"/>
</dbReference>
<feature type="domain" description="Sm" evidence="17">
    <location>
        <begin position="133"/>
        <end position="205"/>
    </location>
</feature>
<evidence type="ECO:0000256" key="9">
    <source>
        <dbReference type="ARBA" id="ARBA00022728"/>
    </source>
</evidence>
<dbReference type="InterPro" id="IPR047575">
    <property type="entry name" value="Sm"/>
</dbReference>
<dbReference type="EMBL" id="ADMH02000550">
    <property type="protein sequence ID" value="ETN65924.1"/>
    <property type="molecule type" value="Genomic_DNA"/>
</dbReference>
<keyword evidence="5" id="KW-0963">Cytoplasm</keyword>
<dbReference type="VEuPathDB" id="VectorBase:ADAR2_006479"/>
<comment type="function">
    <text evidence="14">Plays a role in pre-mRNA splicing as component of the U4/U6-U5 tri-snRNP complex that is involved in spliceosome assembly, and as component of the precatalytic spliceosome (spliceosome B complex). The heptameric LSM2-8 complex binds specifically to the 3'-terminal U-tract of U6 snRNA. Component of LSm protein complexes, which are involved in RNA processing and may function in a chaperone-like manner, facilitating the efficient association of RNA processing factors with their substrates. Component of the cytoplasmic LSM1-LSM7 complex, which is thought to be involved in mRNA degradation by activating the decapping step in the 5'-to-3' mRNA decay pathway.</text>
</comment>
<evidence type="ECO:0000256" key="15">
    <source>
        <dbReference type="ARBA" id="ARBA00065816"/>
    </source>
</evidence>
<dbReference type="Gene3D" id="2.30.30.100">
    <property type="match status" value="1"/>
</dbReference>
<keyword evidence="8" id="KW-0819">tRNA processing</keyword>
<evidence type="ECO:0000259" key="17">
    <source>
        <dbReference type="PROSITE" id="PS52002"/>
    </source>
</evidence>
<organism evidence="18">
    <name type="scientific">Anopheles darlingi</name>
    <name type="common">Mosquito</name>
    <dbReference type="NCBI Taxonomy" id="43151"/>
    <lineage>
        <taxon>Eukaryota</taxon>
        <taxon>Metazoa</taxon>
        <taxon>Ecdysozoa</taxon>
        <taxon>Arthropoda</taxon>
        <taxon>Hexapoda</taxon>
        <taxon>Insecta</taxon>
        <taxon>Pterygota</taxon>
        <taxon>Neoptera</taxon>
        <taxon>Endopterygota</taxon>
        <taxon>Diptera</taxon>
        <taxon>Nematocera</taxon>
        <taxon>Culicoidea</taxon>
        <taxon>Culicidae</taxon>
        <taxon>Anophelinae</taxon>
        <taxon>Anopheles</taxon>
    </lineage>
</organism>
<comment type="similarity">
    <text evidence="3">Belongs to the snRNP Sm proteins family. SmF/LSm6 subfamily.</text>
</comment>
<dbReference type="VEuPathDB" id="VectorBase:ADAC002307"/>
<dbReference type="CDD" id="cd01726">
    <property type="entry name" value="LSm6"/>
    <property type="match status" value="1"/>
</dbReference>
<gene>
    <name evidence="18" type="ORF">AND_002307</name>
</gene>
<evidence type="ECO:0000256" key="4">
    <source>
        <dbReference type="ARBA" id="ARBA00014768"/>
    </source>
</evidence>
<comment type="subcellular location">
    <subcellularLocation>
        <location evidence="2">Cytoplasm</location>
    </subcellularLocation>
    <subcellularLocation>
        <location evidence="1">Nucleus</location>
    </subcellularLocation>
</comment>
<protein>
    <recommendedName>
        <fullName evidence="4">U6 snRNA-associated Sm-like protein LSm6</fullName>
    </recommendedName>
</protein>
<keyword evidence="10" id="KW-0694">RNA-binding</keyword>
<dbReference type="PANTHER" id="PTHR11021:SF1">
    <property type="entry name" value="U6 SNRNA-ASSOCIATED SM-LIKE PROTEIN LSM6"/>
    <property type="match status" value="1"/>
</dbReference>
<keyword evidence="20" id="KW-1185">Reference proteome</keyword>
<evidence type="ECO:0000256" key="8">
    <source>
        <dbReference type="ARBA" id="ARBA00022694"/>
    </source>
</evidence>
<evidence type="ECO:0000256" key="7">
    <source>
        <dbReference type="ARBA" id="ARBA00022664"/>
    </source>
</evidence>
<dbReference type="GO" id="GO:0005732">
    <property type="term" value="C:sno(s)RNA-containing ribonucleoprotein complex"/>
    <property type="evidence" value="ECO:0007669"/>
    <property type="project" value="TreeGrafter"/>
</dbReference>
<dbReference type="AlphaFoldDB" id="W5JT70"/>
<dbReference type="GO" id="GO:0030490">
    <property type="term" value="P:maturation of SSU-rRNA"/>
    <property type="evidence" value="ECO:0007669"/>
    <property type="project" value="TreeGrafter"/>
</dbReference>
<reference evidence="18" key="2">
    <citation type="submission" date="2010-05" db="EMBL/GenBank/DDBJ databases">
        <authorList>
            <person name="Almeida L.G."/>
            <person name="Nicolas M.F."/>
            <person name="Souza R.C."/>
            <person name="Vasconcelos A.T.R."/>
        </authorList>
    </citation>
    <scope>NUCLEOTIDE SEQUENCE</scope>
</reference>
<keyword evidence="13" id="KW-0687">Ribonucleoprotein</keyword>
<dbReference type="GO" id="GO:0008033">
    <property type="term" value="P:tRNA processing"/>
    <property type="evidence" value="ECO:0007669"/>
    <property type="project" value="UniProtKB-KW"/>
</dbReference>
<evidence type="ECO:0000256" key="13">
    <source>
        <dbReference type="ARBA" id="ARBA00023274"/>
    </source>
</evidence>
<evidence type="ECO:0000256" key="5">
    <source>
        <dbReference type="ARBA" id="ARBA00022490"/>
    </source>
</evidence>
<dbReference type="GO" id="GO:0003723">
    <property type="term" value="F:RNA binding"/>
    <property type="evidence" value="ECO:0007669"/>
    <property type="project" value="UniProtKB-KW"/>
</dbReference>
<reference evidence="19" key="4">
    <citation type="submission" date="2015-06" db="UniProtKB">
        <authorList>
            <consortium name="EnsemblMetazoa"/>
        </authorList>
    </citation>
    <scope>IDENTIFICATION</scope>
</reference>
<evidence type="ECO:0000256" key="10">
    <source>
        <dbReference type="ARBA" id="ARBA00022884"/>
    </source>
</evidence>
<evidence type="ECO:0000256" key="2">
    <source>
        <dbReference type="ARBA" id="ARBA00004496"/>
    </source>
</evidence>
<dbReference type="PROSITE" id="PS52002">
    <property type="entry name" value="SM"/>
    <property type="match status" value="1"/>
</dbReference>
<dbReference type="SUPFAM" id="SSF50182">
    <property type="entry name" value="Sm-like ribonucleoproteins"/>
    <property type="match status" value="1"/>
</dbReference>
<evidence type="ECO:0000313" key="19">
    <source>
        <dbReference type="EnsemblMetazoa" id="ADAC002307-PA"/>
    </source>
</evidence>
<evidence type="ECO:0000256" key="6">
    <source>
        <dbReference type="ARBA" id="ARBA00022552"/>
    </source>
</evidence>
<dbReference type="FunFam" id="2.30.30.100:FF:000010">
    <property type="entry name" value="U6 snRNA-associated Sm-like protein LSm6"/>
    <property type="match status" value="1"/>
</dbReference>
<dbReference type="SMART" id="SM00651">
    <property type="entry name" value="Sm"/>
    <property type="match status" value="1"/>
</dbReference>
<keyword evidence="16" id="KW-0732">Signal</keyword>
<dbReference type="VEuPathDB" id="VectorBase:ADAR2_001894"/>
<proteinExistence type="inferred from homology"/>
<dbReference type="GO" id="GO:0000398">
    <property type="term" value="P:mRNA splicing, via spliceosome"/>
    <property type="evidence" value="ECO:0007669"/>
    <property type="project" value="InterPro"/>
</dbReference>
<evidence type="ECO:0000256" key="11">
    <source>
        <dbReference type="ARBA" id="ARBA00023187"/>
    </source>
</evidence>
<keyword evidence="11" id="KW-0508">mRNA splicing</keyword>
<dbReference type="GO" id="GO:0046540">
    <property type="term" value="C:U4/U6 x U5 tri-snRNP complex"/>
    <property type="evidence" value="ECO:0007669"/>
    <property type="project" value="TreeGrafter"/>
</dbReference>
<evidence type="ECO:0000256" key="1">
    <source>
        <dbReference type="ARBA" id="ARBA00004123"/>
    </source>
</evidence>
<evidence type="ECO:0000256" key="14">
    <source>
        <dbReference type="ARBA" id="ARBA00054795"/>
    </source>
</evidence>
<name>W5JT70_ANODA</name>
<dbReference type="Proteomes" id="UP000000673">
    <property type="component" value="Unassembled WGS sequence"/>
</dbReference>
<reference evidence="18 20" key="1">
    <citation type="journal article" date="2010" name="BMC Genomics">
        <title>Combination of measures distinguishes pre-miRNAs from other stem-loops in the genome of the newly sequenced Anopheles darlingi.</title>
        <authorList>
            <person name="Mendes N.D."/>
            <person name="Freitas A.T."/>
            <person name="Vasconcelos A.T."/>
            <person name="Sagot M.F."/>
        </authorList>
    </citation>
    <scope>NUCLEOTIDE SEQUENCE</scope>
</reference>
<evidence type="ECO:0000256" key="12">
    <source>
        <dbReference type="ARBA" id="ARBA00023242"/>
    </source>
</evidence>
<evidence type="ECO:0000313" key="20">
    <source>
        <dbReference type="Proteomes" id="UP000000673"/>
    </source>
</evidence>
<dbReference type="GO" id="GO:0005681">
    <property type="term" value="C:spliceosomal complex"/>
    <property type="evidence" value="ECO:0007669"/>
    <property type="project" value="UniProtKB-KW"/>
</dbReference>